<evidence type="ECO:0000256" key="3">
    <source>
        <dbReference type="SAM" id="SignalP"/>
    </source>
</evidence>
<reference evidence="4 5" key="1">
    <citation type="journal article" date="2015" name="Genome Announc.">
        <title>Complete Genome Sequence of Steroid-Transforming Nocardioides simplex VKM Ac-2033D.</title>
        <authorList>
            <person name="Shtratnikova V.Y."/>
            <person name="Schelkunov M.I."/>
            <person name="Pekov Y.A."/>
            <person name="Fokina V.V."/>
            <person name="Logacheva M.D."/>
            <person name="Sokolov S.L."/>
            <person name="Bragin E.Y."/>
            <person name="Ashapkin V.V."/>
            <person name="Donova M.V."/>
        </authorList>
    </citation>
    <scope>NUCLEOTIDE SEQUENCE [LARGE SCALE GENOMIC DNA]</scope>
    <source>
        <strain evidence="4 5">VKM Ac-2033D</strain>
    </source>
</reference>
<dbReference type="Proteomes" id="UP000030300">
    <property type="component" value="Chromosome"/>
</dbReference>
<feature type="compositionally biased region" description="Pro residues" evidence="1">
    <location>
        <begin position="352"/>
        <end position="363"/>
    </location>
</feature>
<accession>A0A0C5WZ72</accession>
<evidence type="ECO:0000256" key="1">
    <source>
        <dbReference type="SAM" id="MobiDB-lite"/>
    </source>
</evidence>
<feature type="region of interest" description="Disordered" evidence="1">
    <location>
        <begin position="26"/>
        <end position="52"/>
    </location>
</feature>
<keyword evidence="2" id="KW-1133">Transmembrane helix</keyword>
<keyword evidence="3" id="KW-0732">Signal</keyword>
<name>A0A0C5WZ72_NOCSI</name>
<dbReference type="STRING" id="2045.KR76_20455"/>
<dbReference type="OrthoDB" id="7210788at2"/>
<feature type="transmembrane region" description="Helical" evidence="2">
    <location>
        <begin position="425"/>
        <end position="445"/>
    </location>
</feature>
<keyword evidence="2" id="KW-0472">Membrane</keyword>
<proteinExistence type="predicted"/>
<dbReference type="InterPro" id="IPR006970">
    <property type="entry name" value="PT"/>
</dbReference>
<organism evidence="4 5">
    <name type="scientific">Nocardioides simplex</name>
    <name type="common">Arthrobacter simplex</name>
    <dbReference type="NCBI Taxonomy" id="2045"/>
    <lineage>
        <taxon>Bacteria</taxon>
        <taxon>Bacillati</taxon>
        <taxon>Actinomycetota</taxon>
        <taxon>Actinomycetes</taxon>
        <taxon>Propionibacteriales</taxon>
        <taxon>Nocardioidaceae</taxon>
        <taxon>Pimelobacter</taxon>
    </lineage>
</organism>
<evidence type="ECO:0000256" key="2">
    <source>
        <dbReference type="SAM" id="Phobius"/>
    </source>
</evidence>
<dbReference type="EMBL" id="CP009896">
    <property type="protein sequence ID" value="AJR18648.1"/>
    <property type="molecule type" value="Genomic_DNA"/>
</dbReference>
<keyword evidence="5" id="KW-1185">Reference proteome</keyword>
<evidence type="ECO:0000313" key="5">
    <source>
        <dbReference type="Proteomes" id="UP000030300"/>
    </source>
</evidence>
<protein>
    <submittedName>
        <fullName evidence="4">Uncharacterized protein</fullName>
    </submittedName>
</protein>
<sequence>MIRRLLLGLVAALLLLVAGLGLPAVADDEPTEQPTEQPTEEPTEQPTEQPTDDTAFAVSDAVFRWGVNDESNNRAHAPGTFNFLSAGKAPDPGRGGQTLDAAGRWPTTKATAWLARSGNVRIEKNTSRGTRLADYAGLKTGSDDTTPLGSPTAGTFSNHQVVISGGKGQVDPAAGTARIAWTGSFTLFYYSGMTFFTVSDPVLTVDLAKGTAAITATASGFASSMEDMTKWSPVPSTPITLVELDGVGASQLAAEKGFTGVAKYLKVPHKPADGSQQSTSGDSWGAFPASFLRFLEKTGSAAYWYSSGGATDAFKVAKPVLVSWDAKTAITPEKPPVTPQKPGKQPTNEPGQVPPTVQPPGPSLPTTTQPSPPALPGNAFGTGATTPDAGTSVPAAYEPPVAYALTSAPTSTDDRPARTGAAWEWALGILLLAGAAGITLSTPLMHRLKGTR</sequence>
<gene>
    <name evidence="4" type="ORF">KR76_20455</name>
</gene>
<dbReference type="GeneID" id="96612976"/>
<dbReference type="Pfam" id="PF04886">
    <property type="entry name" value="PT"/>
    <property type="match status" value="1"/>
</dbReference>
<keyword evidence="2" id="KW-0812">Transmembrane</keyword>
<dbReference type="KEGG" id="psim:KR76_20455"/>
<feature type="region of interest" description="Disordered" evidence="1">
    <location>
        <begin position="331"/>
        <end position="395"/>
    </location>
</feature>
<dbReference type="AlphaFoldDB" id="A0A0C5WZ72"/>
<dbReference type="RefSeq" id="WP_052138926.1">
    <property type="nucleotide sequence ID" value="NZ_BJMC01000010.1"/>
</dbReference>
<dbReference type="HOGENOM" id="CLU_048880_0_0_11"/>
<feature type="chain" id="PRO_5010413970" evidence="3">
    <location>
        <begin position="27"/>
        <end position="452"/>
    </location>
</feature>
<feature type="signal peptide" evidence="3">
    <location>
        <begin position="1"/>
        <end position="26"/>
    </location>
</feature>
<evidence type="ECO:0000313" key="4">
    <source>
        <dbReference type="EMBL" id="AJR18648.1"/>
    </source>
</evidence>